<keyword evidence="4" id="KW-1185">Reference proteome</keyword>
<keyword evidence="2" id="KW-0812">Transmembrane</keyword>
<feature type="transmembrane region" description="Helical" evidence="2">
    <location>
        <begin position="76"/>
        <end position="96"/>
    </location>
</feature>
<name>A0A7W9FD17_9CAUL</name>
<dbReference type="RefSeq" id="WP_183211751.1">
    <property type="nucleotide sequence ID" value="NZ_JACHOR010000001.1"/>
</dbReference>
<dbReference type="Proteomes" id="UP000545037">
    <property type="component" value="Unassembled WGS sequence"/>
</dbReference>
<sequence>MSDVISDQKRRKSDGRPRIPGVPIELRERRKGSRINRVAPRTSKLQVVGLLATIFTASVAVVVIVAALQLDMPIPITARVTVATLLAFALFILALGSVEQRLIEIRLELMMLNGGARRSDRREDDR</sequence>
<evidence type="ECO:0000313" key="4">
    <source>
        <dbReference type="Proteomes" id="UP000545037"/>
    </source>
</evidence>
<accession>A0A7W9FD17</accession>
<evidence type="ECO:0000313" key="3">
    <source>
        <dbReference type="EMBL" id="MBB5744792.1"/>
    </source>
</evidence>
<comment type="caution">
    <text evidence="3">The sequence shown here is derived from an EMBL/GenBank/DDBJ whole genome shotgun (WGS) entry which is preliminary data.</text>
</comment>
<feature type="region of interest" description="Disordered" evidence="1">
    <location>
        <begin position="1"/>
        <end position="23"/>
    </location>
</feature>
<evidence type="ECO:0000256" key="2">
    <source>
        <dbReference type="SAM" id="Phobius"/>
    </source>
</evidence>
<keyword evidence="2" id="KW-0472">Membrane</keyword>
<proteinExistence type="predicted"/>
<organism evidence="3 4">
    <name type="scientific">Brevundimonas variabilis</name>
    <dbReference type="NCBI Taxonomy" id="74312"/>
    <lineage>
        <taxon>Bacteria</taxon>
        <taxon>Pseudomonadati</taxon>
        <taxon>Pseudomonadota</taxon>
        <taxon>Alphaproteobacteria</taxon>
        <taxon>Caulobacterales</taxon>
        <taxon>Caulobacteraceae</taxon>
        <taxon>Brevundimonas</taxon>
    </lineage>
</organism>
<dbReference type="AlphaFoldDB" id="A0A7W9FD17"/>
<evidence type="ECO:0000256" key="1">
    <source>
        <dbReference type="SAM" id="MobiDB-lite"/>
    </source>
</evidence>
<keyword evidence="2" id="KW-1133">Transmembrane helix</keyword>
<protein>
    <submittedName>
        <fullName evidence="3">Uncharacterized protein</fullName>
    </submittedName>
</protein>
<gene>
    <name evidence="3" type="ORF">GGR13_000364</name>
</gene>
<reference evidence="3 4" key="1">
    <citation type="submission" date="2020-08" db="EMBL/GenBank/DDBJ databases">
        <title>Genomic Encyclopedia of Type Strains, Phase IV (KMG-IV): sequencing the most valuable type-strain genomes for metagenomic binning, comparative biology and taxonomic classification.</title>
        <authorList>
            <person name="Goeker M."/>
        </authorList>
    </citation>
    <scope>NUCLEOTIDE SEQUENCE [LARGE SCALE GENOMIC DNA]</scope>
    <source>
        <strain evidence="3 4">DSM 4737</strain>
    </source>
</reference>
<feature type="transmembrane region" description="Helical" evidence="2">
    <location>
        <begin position="47"/>
        <end position="70"/>
    </location>
</feature>
<dbReference type="EMBL" id="JACHOR010000001">
    <property type="protein sequence ID" value="MBB5744792.1"/>
    <property type="molecule type" value="Genomic_DNA"/>
</dbReference>